<dbReference type="EMBL" id="SMLL01000003">
    <property type="protein sequence ID" value="TFZ01242.1"/>
    <property type="molecule type" value="Genomic_DNA"/>
</dbReference>
<evidence type="ECO:0000313" key="1">
    <source>
        <dbReference type="EMBL" id="TFZ01242.1"/>
    </source>
</evidence>
<evidence type="ECO:0000313" key="2">
    <source>
        <dbReference type="Proteomes" id="UP000297564"/>
    </source>
</evidence>
<name>A0A4Z0BR46_9BURK</name>
<accession>A0A4Z0BR46</accession>
<reference evidence="1 2" key="1">
    <citation type="submission" date="2019-03" db="EMBL/GenBank/DDBJ databases">
        <title>Ramlibacter rhizophilus CCTCC AB2015357, whole genome shotgun sequence.</title>
        <authorList>
            <person name="Zhang X."/>
            <person name="Feng G."/>
            <person name="Zhu H."/>
        </authorList>
    </citation>
    <scope>NUCLEOTIDE SEQUENCE [LARGE SCALE GENOMIC DNA]</scope>
    <source>
        <strain evidence="1 2">CCTCC AB2015357</strain>
    </source>
</reference>
<sequence>MDSLIVAAARALAGGDTLGALKRVALRGDPPALALRGVAMARLGEHGRARELLREAARGFGRHEALACARCVVAEAEIALAQRELAPSTELAAAGATLQAAGDKVNALQARLIALRRLLLLGRLDEAEAALGTLDTGGAAADASAPSDLHVPPALAAVAALGAAELALRRLRIGAAQEAIARAQAAAEASRLPELIAEVAQARSALDDPAARCLREGDEHALRLGEVAALLESGAVVLDACRRGLRAGAAWVPLARRPVLFALALVLARSWPQEAGRRELIEVAFRTRHPDETHRARLRVEIGRLRLLVAGLVGIEATSAGFTLRPRGGQQIAVLLPPVEGDPDALLALLSDGAAWSTSSLALALGASQRSVQRALADLEAAGRVRSLGRARAQRWLAPPLAGFTTILLLPASLPPA</sequence>
<dbReference type="AlphaFoldDB" id="A0A4Z0BR46"/>
<dbReference type="Proteomes" id="UP000297564">
    <property type="component" value="Unassembled WGS sequence"/>
</dbReference>
<organism evidence="1 2">
    <name type="scientific">Ramlibacter rhizophilus</name>
    <dbReference type="NCBI Taxonomy" id="1781167"/>
    <lineage>
        <taxon>Bacteria</taxon>
        <taxon>Pseudomonadati</taxon>
        <taxon>Pseudomonadota</taxon>
        <taxon>Betaproteobacteria</taxon>
        <taxon>Burkholderiales</taxon>
        <taxon>Comamonadaceae</taxon>
        <taxon>Ramlibacter</taxon>
    </lineage>
</organism>
<keyword evidence="2" id="KW-1185">Reference proteome</keyword>
<dbReference type="OrthoDB" id="9812210at2"/>
<gene>
    <name evidence="1" type="ORF">EZ242_07620</name>
</gene>
<protein>
    <submittedName>
        <fullName evidence="1">Helix-turn-helix domain-containing protein</fullName>
    </submittedName>
</protein>
<comment type="caution">
    <text evidence="1">The sequence shown here is derived from an EMBL/GenBank/DDBJ whole genome shotgun (WGS) entry which is preliminary data.</text>
</comment>
<dbReference type="SUPFAM" id="SSF46785">
    <property type="entry name" value="Winged helix' DNA-binding domain"/>
    <property type="match status" value="1"/>
</dbReference>
<dbReference type="InterPro" id="IPR036390">
    <property type="entry name" value="WH_DNA-bd_sf"/>
</dbReference>
<dbReference type="RefSeq" id="WP_135284540.1">
    <property type="nucleotide sequence ID" value="NZ_SMLL01000003.1"/>
</dbReference>
<proteinExistence type="predicted"/>